<evidence type="ECO:0000313" key="7">
    <source>
        <dbReference type="EMBL" id="MFC5567706.1"/>
    </source>
</evidence>
<dbReference type="Proteomes" id="UP001596056">
    <property type="component" value="Unassembled WGS sequence"/>
</dbReference>
<feature type="transmembrane region" description="Helical" evidence="6">
    <location>
        <begin position="288"/>
        <end position="308"/>
    </location>
</feature>
<dbReference type="RefSeq" id="WP_245218901.1">
    <property type="nucleotide sequence ID" value="NZ_JAGGJP010000017.1"/>
</dbReference>
<comment type="subcellular location">
    <subcellularLocation>
        <location evidence="1">Cell membrane</location>
        <topology evidence="1">Multi-pass membrane protein</topology>
    </subcellularLocation>
</comment>
<evidence type="ECO:0000256" key="3">
    <source>
        <dbReference type="ARBA" id="ARBA00022692"/>
    </source>
</evidence>
<proteinExistence type="predicted"/>
<accession>A0ABW0SFJ2</accession>
<keyword evidence="2" id="KW-1003">Cell membrane</keyword>
<dbReference type="PANTHER" id="PTHR32196">
    <property type="entry name" value="ABC TRANSPORTER PERMEASE PROTEIN YPHD-RELATED-RELATED"/>
    <property type="match status" value="1"/>
</dbReference>
<evidence type="ECO:0000256" key="2">
    <source>
        <dbReference type="ARBA" id="ARBA00022475"/>
    </source>
</evidence>
<keyword evidence="4 6" id="KW-1133">Transmembrane helix</keyword>
<name>A0ABW0SFJ2_9RHOB</name>
<keyword evidence="5 6" id="KW-0472">Membrane</keyword>
<comment type="caution">
    <text evidence="7">The sequence shown here is derived from an EMBL/GenBank/DDBJ whole genome shotgun (WGS) entry which is preliminary data.</text>
</comment>
<keyword evidence="3 6" id="KW-0812">Transmembrane</keyword>
<gene>
    <name evidence="7" type="ORF">ACFPOC_14935</name>
</gene>
<evidence type="ECO:0000256" key="4">
    <source>
        <dbReference type="ARBA" id="ARBA00022989"/>
    </source>
</evidence>
<evidence type="ECO:0000256" key="6">
    <source>
        <dbReference type="SAM" id="Phobius"/>
    </source>
</evidence>
<feature type="transmembrane region" description="Helical" evidence="6">
    <location>
        <begin position="83"/>
        <end position="104"/>
    </location>
</feature>
<feature type="transmembrane region" description="Helical" evidence="6">
    <location>
        <begin position="28"/>
        <end position="49"/>
    </location>
</feature>
<sequence>MSPESLTRPMGGVGEAPAPRRSRANRRFLGLVAVLVALVLLNVAMTPNFLAVQTLAVNVSQVATVAIVALGMTLVIATGGVDLSVGAVMAVAGALAPLIFGSAWGLANPGLGLAAAIAVPLLVAMACGLFNGALVSLLGVQPIIATLILFISGRGVAQVLTNGNLQTFSNPGFGWLGTGRVLGLPVQGWIALALTLVVALVVRRTIYGRYLLSVGGNEKAAALAGTPVARVKIATYAICSLLAGLAGLIDVAINSASDAARVGNLMELDAIAAAVVGGAALSGGRAPVLGTLLGAVFIQLVGYTLIANGVPDEATLIVTAGIIIVAVYLQDNRRRL</sequence>
<keyword evidence="8" id="KW-1185">Reference proteome</keyword>
<dbReference type="PANTHER" id="PTHR32196:SF19">
    <property type="entry name" value="GALACTOFURANOSE TRANSPORTER PERMEASE PROTEIN YTFT"/>
    <property type="match status" value="1"/>
</dbReference>
<dbReference type="CDD" id="cd06579">
    <property type="entry name" value="TM_PBP1_transp_AraH_like"/>
    <property type="match status" value="1"/>
</dbReference>
<feature type="transmembrane region" description="Helical" evidence="6">
    <location>
        <begin position="55"/>
        <end position="76"/>
    </location>
</feature>
<organism evidence="7 8">
    <name type="scientific">Rubellimicrobium aerolatum</name>
    <dbReference type="NCBI Taxonomy" id="490979"/>
    <lineage>
        <taxon>Bacteria</taxon>
        <taxon>Pseudomonadati</taxon>
        <taxon>Pseudomonadota</taxon>
        <taxon>Alphaproteobacteria</taxon>
        <taxon>Rhodobacterales</taxon>
        <taxon>Roseobacteraceae</taxon>
        <taxon>Rubellimicrobium</taxon>
    </lineage>
</organism>
<dbReference type="Pfam" id="PF02653">
    <property type="entry name" value="BPD_transp_2"/>
    <property type="match status" value="1"/>
</dbReference>
<evidence type="ECO:0000313" key="8">
    <source>
        <dbReference type="Proteomes" id="UP001596056"/>
    </source>
</evidence>
<feature type="transmembrane region" description="Helical" evidence="6">
    <location>
        <begin position="314"/>
        <end position="330"/>
    </location>
</feature>
<feature type="transmembrane region" description="Helical" evidence="6">
    <location>
        <begin position="142"/>
        <end position="161"/>
    </location>
</feature>
<protein>
    <submittedName>
        <fullName evidence="7">ABC transporter permease</fullName>
    </submittedName>
</protein>
<evidence type="ECO:0000256" key="5">
    <source>
        <dbReference type="ARBA" id="ARBA00023136"/>
    </source>
</evidence>
<feature type="transmembrane region" description="Helical" evidence="6">
    <location>
        <begin position="110"/>
        <end position="130"/>
    </location>
</feature>
<reference evidence="8" key="1">
    <citation type="journal article" date="2019" name="Int. J. Syst. Evol. Microbiol.">
        <title>The Global Catalogue of Microorganisms (GCM) 10K type strain sequencing project: providing services to taxonomists for standard genome sequencing and annotation.</title>
        <authorList>
            <consortium name="The Broad Institute Genomics Platform"/>
            <consortium name="The Broad Institute Genome Sequencing Center for Infectious Disease"/>
            <person name="Wu L."/>
            <person name="Ma J."/>
        </authorList>
    </citation>
    <scope>NUCLEOTIDE SEQUENCE [LARGE SCALE GENOMIC DNA]</scope>
    <source>
        <strain evidence="8">KACC 11588</strain>
    </source>
</reference>
<evidence type="ECO:0000256" key="1">
    <source>
        <dbReference type="ARBA" id="ARBA00004651"/>
    </source>
</evidence>
<feature type="transmembrane region" description="Helical" evidence="6">
    <location>
        <begin position="181"/>
        <end position="202"/>
    </location>
</feature>
<dbReference type="InterPro" id="IPR001851">
    <property type="entry name" value="ABC_transp_permease"/>
</dbReference>
<dbReference type="EMBL" id="JBHSNA010000018">
    <property type="protein sequence ID" value="MFC5567706.1"/>
    <property type="molecule type" value="Genomic_DNA"/>
</dbReference>